<evidence type="ECO:0000256" key="1">
    <source>
        <dbReference type="SAM" id="MobiDB-lite"/>
    </source>
</evidence>
<name>A0A1M4YR17_9ACTN</name>
<dbReference type="RefSeq" id="WP_218587488.1">
    <property type="nucleotide sequence ID" value="NZ_FQUL01000091.1"/>
</dbReference>
<keyword evidence="3" id="KW-1185">Reference proteome</keyword>
<evidence type="ECO:0000313" key="2">
    <source>
        <dbReference type="EMBL" id="SHF08128.1"/>
    </source>
</evidence>
<dbReference type="Proteomes" id="UP000184295">
    <property type="component" value="Unassembled WGS sequence"/>
</dbReference>
<reference evidence="3" key="1">
    <citation type="submission" date="2016-11" db="EMBL/GenBank/DDBJ databases">
        <authorList>
            <person name="Varghese N."/>
            <person name="Submissions S."/>
        </authorList>
    </citation>
    <scope>NUCLEOTIDE SEQUENCE [LARGE SCALE GENOMIC DNA]</scope>
    <source>
        <strain evidence="3">DSM 19514</strain>
    </source>
</reference>
<accession>A0A1M4YR17</accession>
<feature type="non-terminal residue" evidence="2">
    <location>
        <position position="1"/>
    </location>
</feature>
<feature type="region of interest" description="Disordered" evidence="1">
    <location>
        <begin position="32"/>
        <end position="52"/>
    </location>
</feature>
<organism evidence="2 3">
    <name type="scientific">Ferrithrix thermotolerans DSM 19514</name>
    <dbReference type="NCBI Taxonomy" id="1121881"/>
    <lineage>
        <taxon>Bacteria</taxon>
        <taxon>Bacillati</taxon>
        <taxon>Actinomycetota</taxon>
        <taxon>Acidimicrobiia</taxon>
        <taxon>Acidimicrobiales</taxon>
        <taxon>Acidimicrobiaceae</taxon>
        <taxon>Ferrithrix</taxon>
    </lineage>
</organism>
<sequence length="66" mass="7035">YLTCPYAPTTTRGTLLFSPHFGVGLFSTLLGQGGTPEEPVNGTSSDTGTEEPQYFVATELPEVQII</sequence>
<evidence type="ECO:0000313" key="3">
    <source>
        <dbReference type="Proteomes" id="UP000184295"/>
    </source>
</evidence>
<gene>
    <name evidence="2" type="ORF">SAMN02745225_02393</name>
</gene>
<proteinExistence type="predicted"/>
<protein>
    <submittedName>
        <fullName evidence="2">Uncharacterized protein</fullName>
    </submittedName>
</protein>
<dbReference type="EMBL" id="FQUL01000091">
    <property type="protein sequence ID" value="SHF08128.1"/>
    <property type="molecule type" value="Genomic_DNA"/>
</dbReference>
<dbReference type="AlphaFoldDB" id="A0A1M4YR17"/>